<evidence type="ECO:0000313" key="2">
    <source>
        <dbReference type="EMBL" id="MBA8817667.1"/>
    </source>
</evidence>
<proteinExistence type="predicted"/>
<keyword evidence="1" id="KW-1133">Transmembrane helix</keyword>
<keyword evidence="1" id="KW-0812">Transmembrane</keyword>
<dbReference type="EMBL" id="JACGWY010000009">
    <property type="protein sequence ID" value="MBA8817667.1"/>
    <property type="molecule type" value="Genomic_DNA"/>
</dbReference>
<protein>
    <submittedName>
        <fullName evidence="2">Uncharacterized protein</fullName>
    </submittedName>
</protein>
<dbReference type="AlphaFoldDB" id="A0A7W3JRG6"/>
<keyword evidence="3" id="KW-1185">Reference proteome</keyword>
<name>A0A7W3JRG6_9MICO</name>
<organism evidence="2 3">
    <name type="scientific">Microbacterium halimionae</name>
    <dbReference type="NCBI Taxonomy" id="1526413"/>
    <lineage>
        <taxon>Bacteria</taxon>
        <taxon>Bacillati</taxon>
        <taxon>Actinomycetota</taxon>
        <taxon>Actinomycetes</taxon>
        <taxon>Micrococcales</taxon>
        <taxon>Microbacteriaceae</taxon>
        <taxon>Microbacterium</taxon>
    </lineage>
</organism>
<accession>A0A7W3JRG6</accession>
<keyword evidence="1" id="KW-0472">Membrane</keyword>
<gene>
    <name evidence="2" type="ORF">FHX48_002772</name>
</gene>
<evidence type="ECO:0000313" key="3">
    <source>
        <dbReference type="Proteomes" id="UP000526083"/>
    </source>
</evidence>
<sequence length="29" mass="3038">MKSQMTKRLSVLAAAVITAMVLTVAGAFQ</sequence>
<evidence type="ECO:0000256" key="1">
    <source>
        <dbReference type="SAM" id="Phobius"/>
    </source>
</evidence>
<dbReference type="Proteomes" id="UP000526083">
    <property type="component" value="Unassembled WGS sequence"/>
</dbReference>
<feature type="transmembrane region" description="Helical" evidence="1">
    <location>
        <begin position="9"/>
        <end position="28"/>
    </location>
</feature>
<reference evidence="2 3" key="1">
    <citation type="submission" date="2020-07" db="EMBL/GenBank/DDBJ databases">
        <title>Sequencing the genomes of 1000 actinobacteria strains.</title>
        <authorList>
            <person name="Klenk H.-P."/>
        </authorList>
    </citation>
    <scope>NUCLEOTIDE SEQUENCE [LARGE SCALE GENOMIC DNA]</scope>
    <source>
        <strain evidence="2 3">DSM 27576</strain>
    </source>
</reference>
<comment type="caution">
    <text evidence="2">The sequence shown here is derived from an EMBL/GenBank/DDBJ whole genome shotgun (WGS) entry which is preliminary data.</text>
</comment>